<reference evidence="2" key="1">
    <citation type="submission" date="2022-10" db="EMBL/GenBank/DDBJ databases">
        <title>Genome assembly of Pristionchus species.</title>
        <authorList>
            <person name="Yoshida K."/>
            <person name="Sommer R.J."/>
        </authorList>
    </citation>
    <scope>NUCLEOTIDE SEQUENCE [LARGE SCALE GENOMIC DNA]</scope>
    <source>
        <strain evidence="2">RS5460</strain>
    </source>
</reference>
<evidence type="ECO:0000313" key="2">
    <source>
        <dbReference type="Proteomes" id="UP001328107"/>
    </source>
</evidence>
<comment type="caution">
    <text evidence="1">The sequence shown here is derived from an EMBL/GenBank/DDBJ whole genome shotgun (WGS) entry which is preliminary data.</text>
</comment>
<dbReference type="InterPro" id="IPR032675">
    <property type="entry name" value="LRR_dom_sf"/>
</dbReference>
<dbReference type="AlphaFoldDB" id="A0AAN5I8F5"/>
<organism evidence="1 2">
    <name type="scientific">Pristionchus mayeri</name>
    <dbReference type="NCBI Taxonomy" id="1317129"/>
    <lineage>
        <taxon>Eukaryota</taxon>
        <taxon>Metazoa</taxon>
        <taxon>Ecdysozoa</taxon>
        <taxon>Nematoda</taxon>
        <taxon>Chromadorea</taxon>
        <taxon>Rhabditida</taxon>
        <taxon>Rhabditina</taxon>
        <taxon>Diplogasteromorpha</taxon>
        <taxon>Diplogasteroidea</taxon>
        <taxon>Neodiplogasteridae</taxon>
        <taxon>Pristionchus</taxon>
    </lineage>
</organism>
<dbReference type="Proteomes" id="UP001328107">
    <property type="component" value="Unassembled WGS sequence"/>
</dbReference>
<sequence>MRRLIQMLDKIAPELLTSILGNTTTTDKLNTSLVCRRVQSVICSTRSLKKRPDEIKISMKAVHPVPYQIGRLRVGKPKLEKGKGKVIVTLSRNQDTRGRQKTIDTLEADEVNDSVPSTSTEFPVLEEILSQCIHGRTLTLRGITINIALLDLLSSSSTELYRVTVINLELCVFADEEKLTESLHTFFSKTSVQFLTLEFCREEGIKRIICDELFCGLHHLQRLDLQERIPGTNAITENLVESWVATSAPYIINFRNVKTAISVESIIKLVEYTVRSPRIFKTVWNIGAIDRCDKREFASLFILAHPDLSIKQDIDNIGQRHIQIMHPFLEISFTTTGW</sequence>
<evidence type="ECO:0008006" key="3">
    <source>
        <dbReference type="Google" id="ProtNLM"/>
    </source>
</evidence>
<proteinExistence type="predicted"/>
<accession>A0AAN5I8F5</accession>
<name>A0AAN5I8F5_9BILA</name>
<dbReference type="SUPFAM" id="SSF52047">
    <property type="entry name" value="RNI-like"/>
    <property type="match status" value="1"/>
</dbReference>
<protein>
    <recommendedName>
        <fullName evidence="3">F-box domain-containing protein</fullName>
    </recommendedName>
</protein>
<dbReference type="Gene3D" id="3.80.10.10">
    <property type="entry name" value="Ribonuclease Inhibitor"/>
    <property type="match status" value="1"/>
</dbReference>
<evidence type="ECO:0000313" key="1">
    <source>
        <dbReference type="EMBL" id="GMR56487.1"/>
    </source>
</evidence>
<dbReference type="EMBL" id="BTRK01000006">
    <property type="protein sequence ID" value="GMR56487.1"/>
    <property type="molecule type" value="Genomic_DNA"/>
</dbReference>
<gene>
    <name evidence="1" type="ORF">PMAYCL1PPCAC_26682</name>
</gene>
<keyword evidence="2" id="KW-1185">Reference proteome</keyword>